<dbReference type="RefSeq" id="WP_196928254.1">
    <property type="nucleotide sequence ID" value="NZ_JADOTX010000001.1"/>
</dbReference>
<reference evidence="1 2" key="1">
    <citation type="submission" date="2020-11" db="EMBL/GenBank/DDBJ databases">
        <title>Sequencing the genomes of 1000 actinobacteria strains.</title>
        <authorList>
            <person name="Klenk H.-P."/>
        </authorList>
    </citation>
    <scope>NUCLEOTIDE SEQUENCE [LARGE SCALE GENOMIC DNA]</scope>
    <source>
        <strain evidence="1 2">DSM 101692</strain>
    </source>
</reference>
<accession>A0ABS0JL51</accession>
<dbReference type="Proteomes" id="UP000614915">
    <property type="component" value="Unassembled WGS sequence"/>
</dbReference>
<keyword evidence="2" id="KW-1185">Reference proteome</keyword>
<organism evidence="1 2">
    <name type="scientific">Micromonospora ureilytica</name>
    <dbReference type="NCBI Taxonomy" id="709868"/>
    <lineage>
        <taxon>Bacteria</taxon>
        <taxon>Bacillati</taxon>
        <taxon>Actinomycetota</taxon>
        <taxon>Actinomycetes</taxon>
        <taxon>Micromonosporales</taxon>
        <taxon>Micromonosporaceae</taxon>
        <taxon>Micromonospora</taxon>
    </lineage>
</organism>
<gene>
    <name evidence="1" type="ORF">IW248_004070</name>
</gene>
<dbReference type="EMBL" id="JADOTX010000001">
    <property type="protein sequence ID" value="MBG6067783.1"/>
    <property type="molecule type" value="Genomic_DNA"/>
</dbReference>
<keyword evidence="1" id="KW-0378">Hydrolase</keyword>
<comment type="caution">
    <text evidence="1">The sequence shown here is derived from an EMBL/GenBank/DDBJ whole genome shotgun (WGS) entry which is preliminary data.</text>
</comment>
<sequence length="94" mass="10247">MDRVTLGRLRAVLGLSEVGRLSDDWDELFGEANRTIAGVSANVELWRDVDSRGWRLDIELLADPGDSDVQDLLAAVRADVEAADVQVASIARRG</sequence>
<dbReference type="GO" id="GO:0006508">
    <property type="term" value="P:proteolysis"/>
    <property type="evidence" value="ECO:0007669"/>
    <property type="project" value="UniProtKB-KW"/>
</dbReference>
<name>A0ABS0JL51_9ACTN</name>
<protein>
    <submittedName>
        <fullName evidence="1">Phage head maturation protease</fullName>
    </submittedName>
</protein>
<keyword evidence="1" id="KW-0645">Protease</keyword>
<dbReference type="GO" id="GO:0008233">
    <property type="term" value="F:peptidase activity"/>
    <property type="evidence" value="ECO:0007669"/>
    <property type="project" value="UniProtKB-KW"/>
</dbReference>
<evidence type="ECO:0000313" key="2">
    <source>
        <dbReference type="Proteomes" id="UP000614915"/>
    </source>
</evidence>
<proteinExistence type="predicted"/>
<evidence type="ECO:0000313" key="1">
    <source>
        <dbReference type="EMBL" id="MBG6067783.1"/>
    </source>
</evidence>